<proteinExistence type="predicted"/>
<evidence type="ECO:0000313" key="2">
    <source>
        <dbReference type="Proteomes" id="UP000298652"/>
    </source>
</evidence>
<dbReference type="Proteomes" id="UP000298652">
    <property type="component" value="Chromosome 3"/>
</dbReference>
<dbReference type="EMBL" id="CM016554">
    <property type="protein sequence ID" value="TKW28317.1"/>
    <property type="molecule type" value="Genomic_DNA"/>
</dbReference>
<organism evidence="1 2">
    <name type="scientific">Setaria viridis</name>
    <name type="common">Green bristlegrass</name>
    <name type="synonym">Setaria italica subsp. viridis</name>
    <dbReference type="NCBI Taxonomy" id="4556"/>
    <lineage>
        <taxon>Eukaryota</taxon>
        <taxon>Viridiplantae</taxon>
        <taxon>Streptophyta</taxon>
        <taxon>Embryophyta</taxon>
        <taxon>Tracheophyta</taxon>
        <taxon>Spermatophyta</taxon>
        <taxon>Magnoliopsida</taxon>
        <taxon>Liliopsida</taxon>
        <taxon>Poales</taxon>
        <taxon>Poaceae</taxon>
        <taxon>PACMAD clade</taxon>
        <taxon>Panicoideae</taxon>
        <taxon>Panicodae</taxon>
        <taxon>Paniceae</taxon>
        <taxon>Cenchrinae</taxon>
        <taxon>Setaria</taxon>
    </lineage>
</organism>
<keyword evidence="2" id="KW-1185">Reference proteome</keyword>
<name>A0A4U6VU58_SETVI</name>
<dbReference type="Gramene" id="TKW28317">
    <property type="protein sequence ID" value="TKW28317"/>
    <property type="gene ID" value="SEVIR_3G305403v2"/>
</dbReference>
<reference evidence="1" key="1">
    <citation type="submission" date="2019-03" db="EMBL/GenBank/DDBJ databases">
        <title>WGS assembly of Setaria viridis.</title>
        <authorList>
            <person name="Huang P."/>
            <person name="Jenkins J."/>
            <person name="Grimwood J."/>
            <person name="Barry K."/>
            <person name="Healey A."/>
            <person name="Mamidi S."/>
            <person name="Sreedasyam A."/>
            <person name="Shu S."/>
            <person name="Feldman M."/>
            <person name="Wu J."/>
            <person name="Yu Y."/>
            <person name="Chen C."/>
            <person name="Johnson J."/>
            <person name="Rokhsar D."/>
            <person name="Baxter I."/>
            <person name="Schmutz J."/>
            <person name="Brutnell T."/>
            <person name="Kellogg E."/>
        </authorList>
    </citation>
    <scope>NUCLEOTIDE SEQUENCE [LARGE SCALE GENOMIC DNA]</scope>
</reference>
<gene>
    <name evidence="1" type="ORF">SEVIR_3G305403v2</name>
</gene>
<sequence length="35" mass="4180">MRNIDFFFVPEIGYCCCLLPELLSMYNLCNRAYLN</sequence>
<dbReference type="AlphaFoldDB" id="A0A4U6VU58"/>
<accession>A0A4U6VU58</accession>
<protein>
    <submittedName>
        <fullName evidence="1">Uncharacterized protein</fullName>
    </submittedName>
</protein>
<evidence type="ECO:0000313" key="1">
    <source>
        <dbReference type="EMBL" id="TKW28317.1"/>
    </source>
</evidence>